<dbReference type="EMBL" id="MU001682">
    <property type="protein sequence ID" value="KAF2456778.1"/>
    <property type="molecule type" value="Genomic_DNA"/>
</dbReference>
<dbReference type="InterPro" id="IPR024336">
    <property type="entry name" value="tRNA_splic_suSen54_N"/>
</dbReference>
<feature type="domain" description="tRNA-splicing endonuclease subunit Sen54 N-terminal" evidence="4">
    <location>
        <begin position="72"/>
        <end position="139"/>
    </location>
</feature>
<comment type="similarity">
    <text evidence="1">Belongs to the SEN54 family.</text>
</comment>
<name>A0A6A6NYW5_9PEZI</name>
<dbReference type="Pfam" id="PF12928">
    <property type="entry name" value="tRNA_int_end_N2"/>
    <property type="match status" value="1"/>
</dbReference>
<evidence type="ECO:0000313" key="6">
    <source>
        <dbReference type="Proteomes" id="UP000799766"/>
    </source>
</evidence>
<dbReference type="AlphaFoldDB" id="A0A6A6NYW5"/>
<keyword evidence="5" id="KW-0255">Endonuclease</keyword>
<dbReference type="InterPro" id="IPR024337">
    <property type="entry name" value="tRNA_splic_suSen54"/>
</dbReference>
<reference evidence="5" key="1">
    <citation type="journal article" date="2020" name="Stud. Mycol.">
        <title>101 Dothideomycetes genomes: a test case for predicting lifestyles and emergence of pathogens.</title>
        <authorList>
            <person name="Haridas S."/>
            <person name="Albert R."/>
            <person name="Binder M."/>
            <person name="Bloem J."/>
            <person name="Labutti K."/>
            <person name="Salamov A."/>
            <person name="Andreopoulos B."/>
            <person name="Baker S."/>
            <person name="Barry K."/>
            <person name="Bills G."/>
            <person name="Bluhm B."/>
            <person name="Cannon C."/>
            <person name="Castanera R."/>
            <person name="Culley D."/>
            <person name="Daum C."/>
            <person name="Ezra D."/>
            <person name="Gonzalez J."/>
            <person name="Henrissat B."/>
            <person name="Kuo A."/>
            <person name="Liang C."/>
            <person name="Lipzen A."/>
            <person name="Lutzoni F."/>
            <person name="Magnuson J."/>
            <person name="Mondo S."/>
            <person name="Nolan M."/>
            <person name="Ohm R."/>
            <person name="Pangilinan J."/>
            <person name="Park H.-J."/>
            <person name="Ramirez L."/>
            <person name="Alfaro M."/>
            <person name="Sun H."/>
            <person name="Tritt A."/>
            <person name="Yoshinaga Y."/>
            <person name="Zwiers L.-H."/>
            <person name="Turgeon B."/>
            <person name="Goodwin S."/>
            <person name="Spatafora J."/>
            <person name="Crous P."/>
            <person name="Grigoriev I."/>
        </authorList>
    </citation>
    <scope>NUCLEOTIDE SEQUENCE</scope>
    <source>
        <strain evidence="5">ATCC 16933</strain>
    </source>
</reference>
<keyword evidence="5" id="KW-0540">Nuclease</keyword>
<keyword evidence="6" id="KW-1185">Reference proteome</keyword>
<dbReference type="GO" id="GO:0000214">
    <property type="term" value="C:tRNA-intron endonuclease complex"/>
    <property type="evidence" value="ECO:0007669"/>
    <property type="project" value="TreeGrafter"/>
</dbReference>
<keyword evidence="5" id="KW-0378">Hydrolase</keyword>
<feature type="region of interest" description="Disordered" evidence="3">
    <location>
        <begin position="140"/>
        <end position="166"/>
    </location>
</feature>
<dbReference type="GO" id="GO:0004519">
    <property type="term" value="F:endonuclease activity"/>
    <property type="evidence" value="ECO:0007669"/>
    <property type="project" value="UniProtKB-KW"/>
</dbReference>
<keyword evidence="2" id="KW-0819">tRNA processing</keyword>
<accession>A0A6A6NYW5</accession>
<evidence type="ECO:0000313" key="5">
    <source>
        <dbReference type="EMBL" id="KAF2456778.1"/>
    </source>
</evidence>
<feature type="compositionally biased region" description="Polar residues" evidence="3">
    <location>
        <begin position="141"/>
        <end position="150"/>
    </location>
</feature>
<dbReference type="PANTHER" id="PTHR21027">
    <property type="entry name" value="TRNA-SPLICING ENDONUCLEASE SUBUNIT SEN54"/>
    <property type="match status" value="1"/>
</dbReference>
<dbReference type="GO" id="GO:0000379">
    <property type="term" value="P:tRNA-type intron splice site recognition and cleavage"/>
    <property type="evidence" value="ECO:0007669"/>
    <property type="project" value="TreeGrafter"/>
</dbReference>
<evidence type="ECO:0000256" key="1">
    <source>
        <dbReference type="ARBA" id="ARBA00005736"/>
    </source>
</evidence>
<gene>
    <name evidence="5" type="ORF">BDY21DRAFT_346065</name>
</gene>
<dbReference type="Proteomes" id="UP000799766">
    <property type="component" value="Unassembled WGS sequence"/>
</dbReference>
<organism evidence="5 6">
    <name type="scientific">Lineolata rhizophorae</name>
    <dbReference type="NCBI Taxonomy" id="578093"/>
    <lineage>
        <taxon>Eukaryota</taxon>
        <taxon>Fungi</taxon>
        <taxon>Dikarya</taxon>
        <taxon>Ascomycota</taxon>
        <taxon>Pezizomycotina</taxon>
        <taxon>Dothideomycetes</taxon>
        <taxon>Dothideomycetes incertae sedis</taxon>
        <taxon>Lineolatales</taxon>
        <taxon>Lineolataceae</taxon>
        <taxon>Lineolata</taxon>
    </lineage>
</organism>
<evidence type="ECO:0000256" key="2">
    <source>
        <dbReference type="ARBA" id="ARBA00022694"/>
    </source>
</evidence>
<sequence length="458" mass="49897">MADADEDAIIPAANASDINLDDETQDFRFLSSLTSSLDPTQATLPRRGEKDFEPHLTQVQSNALSASRSAMHAAISAPRVHSHKTYVRATFDAETGGAWVEKIRGPHFRTVGRTRSGKVWLLPEEALFLLDRGSLDIRWPQDNSGDNPTHASGGKSESLSDLSASDDETVPLGEYKIGDEESSISDPQDNGTIPMSLQAAYAVFTQPERVPPGSALTLEKYTVYASLKRAGYIVLRAPCWEAPGGPKFETPLGGCSAPQPSQSASLFSSTWQLLLATVERSTRPAGEALAAGPLVAPGLYRSYHDIYRRLIVVPSHDPSQANSASPRKAETNCEERLSVTYYVYKPQPTFRKSAPGPPDFYVSVLSARSQNVPELSAVVSLLDQTPQTIPPQPQAQMYQRLKQGYRNVILAVVDQGVVSYMRVADAGFSTIRLWDRKPSRGNKGAGRGVRRGILKRSS</sequence>
<dbReference type="OrthoDB" id="408683at2759"/>
<proteinExistence type="inferred from homology"/>
<evidence type="ECO:0000259" key="4">
    <source>
        <dbReference type="Pfam" id="PF12928"/>
    </source>
</evidence>
<dbReference type="PANTHER" id="PTHR21027:SF1">
    <property type="entry name" value="TRNA-SPLICING ENDONUCLEASE SUBUNIT SEN54"/>
    <property type="match status" value="1"/>
</dbReference>
<protein>
    <submittedName>
        <fullName evidence="5">tRNA-splicing endonuclease subunit sen54 N-term-domain-containing protein</fullName>
    </submittedName>
</protein>
<evidence type="ECO:0000256" key="3">
    <source>
        <dbReference type="SAM" id="MobiDB-lite"/>
    </source>
</evidence>
<feature type="compositionally biased region" description="Basic residues" evidence="3">
    <location>
        <begin position="448"/>
        <end position="458"/>
    </location>
</feature>
<feature type="region of interest" description="Disordered" evidence="3">
    <location>
        <begin position="437"/>
        <end position="458"/>
    </location>
</feature>